<evidence type="ECO:0000259" key="1">
    <source>
        <dbReference type="Pfam" id="PF01827"/>
    </source>
</evidence>
<dbReference type="Proteomes" id="UP000483820">
    <property type="component" value="Chromosome V"/>
</dbReference>
<comment type="caution">
    <text evidence="2">The sequence shown here is derived from an EMBL/GenBank/DDBJ whole genome shotgun (WGS) entry which is preliminary data.</text>
</comment>
<organism evidence="2 3">
    <name type="scientific">Caenorhabditis remanei</name>
    <name type="common">Caenorhabditis vulgaris</name>
    <dbReference type="NCBI Taxonomy" id="31234"/>
    <lineage>
        <taxon>Eukaryota</taxon>
        <taxon>Metazoa</taxon>
        <taxon>Ecdysozoa</taxon>
        <taxon>Nematoda</taxon>
        <taxon>Chromadorea</taxon>
        <taxon>Rhabditida</taxon>
        <taxon>Rhabditina</taxon>
        <taxon>Rhabditomorpha</taxon>
        <taxon>Rhabditoidea</taxon>
        <taxon>Rhabditidae</taxon>
        <taxon>Peloderinae</taxon>
        <taxon>Caenorhabditis</taxon>
    </lineage>
</organism>
<dbReference type="RefSeq" id="XP_053583179.1">
    <property type="nucleotide sequence ID" value="XM_053734266.1"/>
</dbReference>
<dbReference type="Pfam" id="PF01827">
    <property type="entry name" value="FTH"/>
    <property type="match status" value="1"/>
</dbReference>
<dbReference type="AlphaFoldDB" id="A0A6A5GJZ5"/>
<dbReference type="KEGG" id="crq:GCK72_021440"/>
<protein>
    <recommendedName>
        <fullName evidence="1">DUF38 domain-containing protein</fullName>
    </recommendedName>
</protein>
<proteinExistence type="predicted"/>
<dbReference type="GeneID" id="9809079"/>
<dbReference type="EMBL" id="WUAV01000005">
    <property type="protein sequence ID" value="KAF1754875.1"/>
    <property type="molecule type" value="Genomic_DNA"/>
</dbReference>
<dbReference type="InterPro" id="IPR040161">
    <property type="entry name" value="FB224"/>
</dbReference>
<sequence length="463" mass="52057">MVSSVTYTPVPVATVTTATVTVARVTMAPGSFCTKYDIAAIAPVMEANTVFENTNTVGADRCTQTNAICRRTDDQAFTVTGITKLACTFDTRVAVGDSGLDNSNEELADDSSKTDDSDVASAVFDGSATIRNCDTSQLRRFATGTCKLRRVCHALRDFIDCVKPDSNLEVIDLKVRADMIFGLVRVQKSIPFPLTFKFDYNEIDDGCVVRSGGQEDFFSKNFVDVCIDDFLLSALKHQKSLLGHLCVTKKLVYDKHYNPVPQTAGKFVVPTFDKIFDGLMKVLESRNRPLKGESLIISVHGQDQLIQLLSHVDLKVLKSLEVRRLLETETFWDYREDDSEFVLDLDILKNCKNLKHLHVKRFSISSSFRMFAHIPDLKVNMQTIYCEDLLLFKNTMENSKASGISVIRFGQFPDKSRFLEAIGLAEDGREKDIVFPSKLSLTYLPEFNFMKFRSADYCWELIS</sequence>
<name>A0A6A5GJZ5_CAERE</name>
<evidence type="ECO:0000313" key="3">
    <source>
        <dbReference type="Proteomes" id="UP000483820"/>
    </source>
</evidence>
<dbReference type="GO" id="GO:0045087">
    <property type="term" value="P:innate immune response"/>
    <property type="evidence" value="ECO:0007669"/>
    <property type="project" value="TreeGrafter"/>
</dbReference>
<dbReference type="PANTHER" id="PTHR23015:SF4">
    <property type="entry name" value="DUF38 DOMAIN-CONTAINING PROTEIN-RELATED"/>
    <property type="match status" value="1"/>
</dbReference>
<evidence type="ECO:0000313" key="2">
    <source>
        <dbReference type="EMBL" id="KAF1754875.1"/>
    </source>
</evidence>
<gene>
    <name evidence="2" type="ORF">GCK72_021440</name>
</gene>
<reference evidence="2 3" key="1">
    <citation type="submission" date="2019-12" db="EMBL/GenBank/DDBJ databases">
        <title>Chromosome-level assembly of the Caenorhabditis remanei genome.</title>
        <authorList>
            <person name="Teterina A.A."/>
            <person name="Willis J.H."/>
            <person name="Phillips P.C."/>
        </authorList>
    </citation>
    <scope>NUCLEOTIDE SEQUENCE [LARGE SCALE GENOMIC DNA]</scope>
    <source>
        <strain evidence="2 3">PX506</strain>
        <tissue evidence="2">Whole organism</tissue>
    </source>
</reference>
<feature type="domain" description="DUF38" evidence="1">
    <location>
        <begin position="274"/>
        <end position="400"/>
    </location>
</feature>
<accession>A0A6A5GJZ5</accession>
<dbReference type="PANTHER" id="PTHR23015">
    <property type="entry name" value="UNCHARACTERIZED C.ELEGANS PROTEIN"/>
    <property type="match status" value="1"/>
</dbReference>
<dbReference type="InterPro" id="IPR002900">
    <property type="entry name" value="DUF38/FTH_CAE_spp"/>
</dbReference>
<dbReference type="CTD" id="9809079"/>